<name>A0ABQ9TC08_SAGOE</name>
<organism evidence="6 7">
    <name type="scientific">Saguinus oedipus</name>
    <name type="common">Cotton-top tamarin</name>
    <name type="synonym">Oedipomidas oedipus</name>
    <dbReference type="NCBI Taxonomy" id="9490"/>
    <lineage>
        <taxon>Eukaryota</taxon>
        <taxon>Metazoa</taxon>
        <taxon>Chordata</taxon>
        <taxon>Craniata</taxon>
        <taxon>Vertebrata</taxon>
        <taxon>Euteleostomi</taxon>
        <taxon>Mammalia</taxon>
        <taxon>Eutheria</taxon>
        <taxon>Euarchontoglires</taxon>
        <taxon>Primates</taxon>
        <taxon>Haplorrhini</taxon>
        <taxon>Platyrrhini</taxon>
        <taxon>Cebidae</taxon>
        <taxon>Callitrichinae</taxon>
        <taxon>Saguinus</taxon>
    </lineage>
</organism>
<accession>A0ABQ9TC08</accession>
<gene>
    <name evidence="6" type="ORF">P7K49_039471</name>
</gene>
<keyword evidence="7" id="KW-1185">Reference proteome</keyword>
<evidence type="ECO:0000256" key="3">
    <source>
        <dbReference type="ARBA" id="ARBA00022989"/>
    </source>
</evidence>
<dbReference type="EMBL" id="JASSZA010000043">
    <property type="protein sequence ID" value="KAK2082246.1"/>
    <property type="molecule type" value="Genomic_DNA"/>
</dbReference>
<comment type="subcellular location">
    <subcellularLocation>
        <location evidence="1">Endomembrane system</location>
        <topology evidence="1">Multi-pass membrane protein</topology>
    </subcellularLocation>
</comment>
<evidence type="ECO:0000256" key="4">
    <source>
        <dbReference type="ARBA" id="ARBA00023002"/>
    </source>
</evidence>
<keyword evidence="3" id="KW-1133">Transmembrane helix</keyword>
<evidence type="ECO:0000256" key="1">
    <source>
        <dbReference type="ARBA" id="ARBA00004127"/>
    </source>
</evidence>
<protein>
    <submittedName>
        <fullName evidence="6">Uncharacterized protein</fullName>
    </submittedName>
</protein>
<dbReference type="PANTHER" id="PTHR21624:SF1">
    <property type="entry name" value="ALKYLGLYCEROL MONOOXYGENASE"/>
    <property type="match status" value="1"/>
</dbReference>
<sequence length="111" mass="12339">MKNPEAQQEVSVSQGFRVVFYTMKPSEPSFQTLEEVPDHVKKATPFLISLMLLELVVSWIRKGKPPGRLDDTLTSVSAGVLSRLPGPSCYLVHNLRPRGVPSSSFQLLCLE</sequence>
<keyword evidence="5" id="KW-0472">Membrane</keyword>
<dbReference type="PANTHER" id="PTHR21624">
    <property type="entry name" value="STEROL DESATURASE-RELATED PROTEIN"/>
    <property type="match status" value="1"/>
</dbReference>
<dbReference type="Proteomes" id="UP001266305">
    <property type="component" value="Unassembled WGS sequence"/>
</dbReference>
<dbReference type="InterPro" id="IPR051689">
    <property type="entry name" value="Sterol_desaturase/TMEM195"/>
</dbReference>
<evidence type="ECO:0000313" key="7">
    <source>
        <dbReference type="Proteomes" id="UP001266305"/>
    </source>
</evidence>
<evidence type="ECO:0000256" key="2">
    <source>
        <dbReference type="ARBA" id="ARBA00022692"/>
    </source>
</evidence>
<proteinExistence type="predicted"/>
<keyword evidence="2" id="KW-0812">Transmembrane</keyword>
<evidence type="ECO:0000313" key="6">
    <source>
        <dbReference type="EMBL" id="KAK2082246.1"/>
    </source>
</evidence>
<keyword evidence="4" id="KW-0560">Oxidoreductase</keyword>
<evidence type="ECO:0000256" key="5">
    <source>
        <dbReference type="ARBA" id="ARBA00023136"/>
    </source>
</evidence>
<comment type="caution">
    <text evidence="6">The sequence shown here is derived from an EMBL/GenBank/DDBJ whole genome shotgun (WGS) entry which is preliminary data.</text>
</comment>
<reference evidence="6 7" key="1">
    <citation type="submission" date="2023-05" db="EMBL/GenBank/DDBJ databases">
        <title>B98-5 Cell Line De Novo Hybrid Assembly: An Optical Mapping Approach.</title>
        <authorList>
            <person name="Kananen K."/>
            <person name="Auerbach J.A."/>
            <person name="Kautto E."/>
            <person name="Blachly J.S."/>
        </authorList>
    </citation>
    <scope>NUCLEOTIDE SEQUENCE [LARGE SCALE GENOMIC DNA]</scope>
    <source>
        <strain evidence="6">B95-8</strain>
        <tissue evidence="6">Cell line</tissue>
    </source>
</reference>